<gene>
    <name evidence="1" type="ORF">SAMN06295970_11368</name>
</gene>
<sequence>MDKLAHPVSTHTAFTTPASGLDQVPQDVLQHILHYLPIKGARNVFRLLSRGYLASTDYLRVAGLVRARIRSMAAERTQAQALQRFTVLVHDCMDQRLPPSTTTSLFIELVDLLPALPIADLPVAMRLVLASSKMLGEKADHEVREQCMERCITTYQHRSTTAAQLPGFEPADDEEAALAAKHFNYGLDRTVASTEQMLSHMENLCSALGWAEKVADADERTRLLSRMCRHGMNTFIMFNLMDEEFRQRGALQRSQVLRSNMAQTAMRMLPAQPIQAQAALLSLALEVSAKDRDAYRLAVRTACRLIRQTPDDTLLAHWKTISKALYRAGVVKALTQRACASPDLQCRATMLSQLASAAYDKGDFEEMNRLCALVSALLPPSVDTVRGLLNQHADTVGPARVEFIVRELVPSLIALPTTERERFSLVLMTSRYLFDYAESDTGSIGEPQSRAELSNCLASYKKLIAATFGTSMPGDEPVRRRMMDLAQELLDLACKFPSGTPFSARAAMKFELIALLEPIVRRFHSMESSVEARNDISSLTCSVAAPAALEQLPGELLHSILHHLPVKTTRNAFKLINRNYLAGTDYLRIAGMVQTRIRNKVTATSSEQVERHLTSLINDCMNRAFPAALKHSLLMELIGTLSQLPAAMHADAMQFVLAQCNAIGEQCGPATRQACMTLCIHAYQNRSECEPQLEKFWPVTDEEIRIAAHYFAEDIDPASVPFPQLLNHLDSLLAAMDSANGMQDSEAGDRALTMLCNHCTDTFSVIDGGTEVLRKHAGWEQVANLKAAFARKALLLFPDKSVTCQAALLSITLAFAGKDSAMHKQAEIDGRDLIMAIPDALLALDLAPLATSLFRTDVVKLLIERVEGWTEPLERLAMLRQLATAAWERGEMSHMEQLCVSISRMDPPDAVALQALMQANMQLRSAERLEFATRDVIPYLLCVPSGLTRVAALDTLGRMMAIVPDTGQGMKAKQRWTALRLYSLNAHGRLISTYYSSNERELERMADAARLPVGAASLPTHPAINALLDAAMRVLAQPRSTNAKPGSNPDA</sequence>
<accession>A0ABY1QE68</accession>
<dbReference type="Proteomes" id="UP001158049">
    <property type="component" value="Unassembled WGS sequence"/>
</dbReference>
<reference evidence="1 2" key="1">
    <citation type="submission" date="2017-05" db="EMBL/GenBank/DDBJ databases">
        <authorList>
            <person name="Varghese N."/>
            <person name="Submissions S."/>
        </authorList>
    </citation>
    <scope>NUCLEOTIDE SEQUENCE [LARGE SCALE GENOMIC DNA]</scope>
    <source>
        <strain evidence="1 2">DSM 26001</strain>
    </source>
</reference>
<proteinExistence type="predicted"/>
<comment type="caution">
    <text evidence="1">The sequence shown here is derived from an EMBL/GenBank/DDBJ whole genome shotgun (WGS) entry which is preliminary data.</text>
</comment>
<evidence type="ECO:0000313" key="2">
    <source>
        <dbReference type="Proteomes" id="UP001158049"/>
    </source>
</evidence>
<protein>
    <recommendedName>
        <fullName evidence="3">F-box domain-containing protein</fullName>
    </recommendedName>
</protein>
<evidence type="ECO:0000313" key="1">
    <source>
        <dbReference type="EMBL" id="SMP67933.1"/>
    </source>
</evidence>
<organism evidence="1 2">
    <name type="scientific">Noviherbaspirillum suwonense</name>
    <dbReference type="NCBI Taxonomy" id="1224511"/>
    <lineage>
        <taxon>Bacteria</taxon>
        <taxon>Pseudomonadati</taxon>
        <taxon>Pseudomonadota</taxon>
        <taxon>Betaproteobacteria</taxon>
        <taxon>Burkholderiales</taxon>
        <taxon>Oxalobacteraceae</taxon>
        <taxon>Noviherbaspirillum</taxon>
    </lineage>
</organism>
<dbReference type="RefSeq" id="WP_283443418.1">
    <property type="nucleotide sequence ID" value="NZ_FXUL01000013.1"/>
</dbReference>
<keyword evidence="2" id="KW-1185">Reference proteome</keyword>
<evidence type="ECO:0008006" key="3">
    <source>
        <dbReference type="Google" id="ProtNLM"/>
    </source>
</evidence>
<name>A0ABY1QE68_9BURK</name>
<dbReference type="EMBL" id="FXUL01000013">
    <property type="protein sequence ID" value="SMP67933.1"/>
    <property type="molecule type" value="Genomic_DNA"/>
</dbReference>